<accession>A0A087UJU2</accession>
<gene>
    <name evidence="1" type="ORF">X975_04961</name>
</gene>
<name>A0A087UJU2_STEMI</name>
<proteinExistence type="predicted"/>
<sequence length="84" mass="9767">MCRVKAKSLLSIYMKNYFLMHSCIKLVRSMLCLYTIFLLLQLGIAQPAKRKDWSYFVFAQKWPPAACLEVPHGKCLIPKGVTEW</sequence>
<dbReference type="AlphaFoldDB" id="A0A087UJU2"/>
<protein>
    <submittedName>
        <fullName evidence="1">Uncharacterized protein</fullName>
    </submittedName>
</protein>
<evidence type="ECO:0000313" key="2">
    <source>
        <dbReference type="Proteomes" id="UP000054359"/>
    </source>
</evidence>
<dbReference type="EMBL" id="KK120147">
    <property type="protein sequence ID" value="KFM77631.1"/>
    <property type="molecule type" value="Genomic_DNA"/>
</dbReference>
<feature type="non-terminal residue" evidence="1">
    <location>
        <position position="84"/>
    </location>
</feature>
<evidence type="ECO:0000313" key="1">
    <source>
        <dbReference type="EMBL" id="KFM77631.1"/>
    </source>
</evidence>
<reference evidence="1 2" key="1">
    <citation type="submission" date="2013-11" db="EMBL/GenBank/DDBJ databases">
        <title>Genome sequencing of Stegodyphus mimosarum.</title>
        <authorList>
            <person name="Bechsgaard J."/>
        </authorList>
    </citation>
    <scope>NUCLEOTIDE SEQUENCE [LARGE SCALE GENOMIC DNA]</scope>
</reference>
<dbReference type="Proteomes" id="UP000054359">
    <property type="component" value="Unassembled WGS sequence"/>
</dbReference>
<organism evidence="1 2">
    <name type="scientific">Stegodyphus mimosarum</name>
    <name type="common">African social velvet spider</name>
    <dbReference type="NCBI Taxonomy" id="407821"/>
    <lineage>
        <taxon>Eukaryota</taxon>
        <taxon>Metazoa</taxon>
        <taxon>Ecdysozoa</taxon>
        <taxon>Arthropoda</taxon>
        <taxon>Chelicerata</taxon>
        <taxon>Arachnida</taxon>
        <taxon>Araneae</taxon>
        <taxon>Araneomorphae</taxon>
        <taxon>Entelegynae</taxon>
        <taxon>Eresoidea</taxon>
        <taxon>Eresidae</taxon>
        <taxon>Stegodyphus</taxon>
    </lineage>
</organism>
<keyword evidence="2" id="KW-1185">Reference proteome</keyword>
<dbReference type="OrthoDB" id="435754at2759"/>